<gene>
    <name evidence="2" type="ORF">EXIGLDRAFT_784607</name>
</gene>
<dbReference type="AlphaFoldDB" id="A0A166MDC9"/>
<keyword evidence="3" id="KW-1185">Reference proteome</keyword>
<reference evidence="2 3" key="1">
    <citation type="journal article" date="2016" name="Mol. Biol. Evol.">
        <title>Comparative Genomics of Early-Diverging Mushroom-Forming Fungi Provides Insights into the Origins of Lignocellulose Decay Capabilities.</title>
        <authorList>
            <person name="Nagy L.G."/>
            <person name="Riley R."/>
            <person name="Tritt A."/>
            <person name="Adam C."/>
            <person name="Daum C."/>
            <person name="Floudas D."/>
            <person name="Sun H."/>
            <person name="Yadav J.S."/>
            <person name="Pangilinan J."/>
            <person name="Larsson K.H."/>
            <person name="Matsuura K."/>
            <person name="Barry K."/>
            <person name="Labutti K."/>
            <person name="Kuo R."/>
            <person name="Ohm R.A."/>
            <person name="Bhattacharya S.S."/>
            <person name="Shirouzu T."/>
            <person name="Yoshinaga Y."/>
            <person name="Martin F.M."/>
            <person name="Grigoriev I.V."/>
            <person name="Hibbett D.S."/>
        </authorList>
    </citation>
    <scope>NUCLEOTIDE SEQUENCE [LARGE SCALE GENOMIC DNA]</scope>
    <source>
        <strain evidence="2 3">HHB12029</strain>
    </source>
</reference>
<dbReference type="Proteomes" id="UP000077266">
    <property type="component" value="Unassembled WGS sequence"/>
</dbReference>
<proteinExistence type="predicted"/>
<feature type="compositionally biased region" description="Basic and acidic residues" evidence="1">
    <location>
        <begin position="271"/>
        <end position="304"/>
    </location>
</feature>
<dbReference type="EMBL" id="KV427384">
    <property type="protein sequence ID" value="KZV77905.1"/>
    <property type="molecule type" value="Genomic_DNA"/>
</dbReference>
<protein>
    <submittedName>
        <fullName evidence="2">Uncharacterized protein</fullName>
    </submittedName>
</protein>
<evidence type="ECO:0000256" key="1">
    <source>
        <dbReference type="SAM" id="MobiDB-lite"/>
    </source>
</evidence>
<organism evidence="2 3">
    <name type="scientific">Exidia glandulosa HHB12029</name>
    <dbReference type="NCBI Taxonomy" id="1314781"/>
    <lineage>
        <taxon>Eukaryota</taxon>
        <taxon>Fungi</taxon>
        <taxon>Dikarya</taxon>
        <taxon>Basidiomycota</taxon>
        <taxon>Agaricomycotina</taxon>
        <taxon>Agaricomycetes</taxon>
        <taxon>Auriculariales</taxon>
        <taxon>Exidiaceae</taxon>
        <taxon>Exidia</taxon>
    </lineage>
</organism>
<accession>A0A166MDC9</accession>
<evidence type="ECO:0000313" key="3">
    <source>
        <dbReference type="Proteomes" id="UP000077266"/>
    </source>
</evidence>
<feature type="region of interest" description="Disordered" evidence="1">
    <location>
        <begin position="269"/>
        <end position="320"/>
    </location>
</feature>
<evidence type="ECO:0000313" key="2">
    <source>
        <dbReference type="EMBL" id="KZV77905.1"/>
    </source>
</evidence>
<name>A0A166MDC9_EXIGL</name>
<feature type="non-terminal residue" evidence="2">
    <location>
        <position position="1"/>
    </location>
</feature>
<dbReference type="OrthoDB" id="3269456at2759"/>
<sequence length="320" mass="35946">LVDAVRDAKTISGPMLPSQWRKEYEEDDSLLSLGAIGPSDEYYLIWDEARLTLRTLGVIDTINLAPFEARRVTLDKVAYLQQFVLLGGLASATYNTEVWALQDLIDTLKEIAPLRIEEAKNPAQSVLTHFGNRMFTPRDDAHEQTTVEVTDIMDPNRKLRDLSAAAGLVHTPWNAVAYLKRTKKDYVEVSPASFRPGDIVEVHFRVALFKTGRQTLIPKFVLHTIASVDSSFTTRACRFTAIPLDTIAKPLKRKRVSFEEVATRACKTPRVHRDGKETDQNEKETDATDHGEGEDTDMRSDHSADSMGRVSSRLSDMIID</sequence>
<dbReference type="InParanoid" id="A0A166MDC9"/>